<dbReference type="PANTHER" id="PTHR35046">
    <property type="entry name" value="ZINC KNUCKLE (CCHC-TYPE) FAMILY PROTEIN"/>
    <property type="match status" value="1"/>
</dbReference>
<dbReference type="InterPro" id="IPR043128">
    <property type="entry name" value="Rev_trsase/Diguanyl_cyclase"/>
</dbReference>
<gene>
    <name evidence="4" type="ORF">CR513_47396</name>
</gene>
<evidence type="ECO:0000259" key="3">
    <source>
        <dbReference type="Pfam" id="PF24626"/>
    </source>
</evidence>
<dbReference type="SUPFAM" id="SSF53098">
    <property type="entry name" value="Ribonuclease H-like"/>
    <property type="match status" value="1"/>
</dbReference>
<dbReference type="Pfam" id="PF00078">
    <property type="entry name" value="RVT_1"/>
    <property type="match status" value="1"/>
</dbReference>
<dbReference type="InterPro" id="IPR036397">
    <property type="entry name" value="RNaseH_sf"/>
</dbReference>
<protein>
    <submittedName>
        <fullName evidence="4">Uncharacterized protein</fullName>
    </submittedName>
</protein>
<accession>A0A371F447</accession>
<evidence type="ECO:0000313" key="4">
    <source>
        <dbReference type="EMBL" id="RDX73041.1"/>
    </source>
</evidence>
<dbReference type="OrthoDB" id="1933708at2759"/>
<dbReference type="PANTHER" id="PTHR35046:SF26">
    <property type="entry name" value="RNA-DIRECTED DNA POLYMERASE"/>
    <property type="match status" value="1"/>
</dbReference>
<name>A0A371F447_MUCPR</name>
<dbReference type="SUPFAM" id="SSF56672">
    <property type="entry name" value="DNA/RNA polymerases"/>
    <property type="match status" value="1"/>
</dbReference>
<dbReference type="GO" id="GO:0003676">
    <property type="term" value="F:nucleic acid binding"/>
    <property type="evidence" value="ECO:0007669"/>
    <property type="project" value="InterPro"/>
</dbReference>
<dbReference type="InterPro" id="IPR012337">
    <property type="entry name" value="RNaseH-like_sf"/>
</dbReference>
<feature type="domain" description="Tf2-1-like SH3-like" evidence="3">
    <location>
        <begin position="377"/>
        <end position="434"/>
    </location>
</feature>
<sequence>MAITFERMLEEFKDIFPRQIPKGLSPIKGIEHQIDFVPSALSLNRSAYREIQRQVTQLLDKVPMILVPKKDDTWRMWIDYRPINSITIRYRHLIPCLDDLLGKLYGVCVFSKIDLLSGYHQICMKEGDEWGTAFKTKLKLYEWLVMPFILTYVLSTFMRLMNHILDGKKVERAFQALKERLTNSSILALPNFSKTFELECDASNVGVGVFFKEIYDLCANGVKYFYIYNGFFFKDKNLCVPKSSVRGLLVKEAREDRLSRMAHFIPSYKVDDACLMVNLFFRKMVRLHGLPKTIVSYKDSKFLSYFWRILWIKVDIKLLFSTTTCRPQTDGQTEVTNRTLSQFLRNCMLKYILTLKGRLSNMLIGLIKVRQKVFEEGDIVCIHLRKERFPNLRKYKLLPRGDDPFKVIKKISDNAYILDMPQSYERSHTFQVLQSRI</sequence>
<dbReference type="Gene3D" id="3.30.70.270">
    <property type="match status" value="1"/>
</dbReference>
<evidence type="ECO:0000259" key="2">
    <source>
        <dbReference type="Pfam" id="PF17919"/>
    </source>
</evidence>
<evidence type="ECO:0000313" key="5">
    <source>
        <dbReference type="Proteomes" id="UP000257109"/>
    </source>
</evidence>
<dbReference type="InterPro" id="IPR000477">
    <property type="entry name" value="RT_dom"/>
</dbReference>
<dbReference type="Gene3D" id="3.10.10.10">
    <property type="entry name" value="HIV Type 1 Reverse Transcriptase, subunit A, domain 1"/>
    <property type="match status" value="1"/>
</dbReference>
<dbReference type="CDD" id="cd01647">
    <property type="entry name" value="RT_LTR"/>
    <property type="match status" value="1"/>
</dbReference>
<dbReference type="InterPro" id="IPR043502">
    <property type="entry name" value="DNA/RNA_pol_sf"/>
</dbReference>
<dbReference type="Pfam" id="PF24626">
    <property type="entry name" value="SH3_Tf2-1"/>
    <property type="match status" value="1"/>
</dbReference>
<proteinExistence type="predicted"/>
<dbReference type="Gene3D" id="3.30.420.10">
    <property type="entry name" value="Ribonuclease H-like superfamily/Ribonuclease H"/>
    <property type="match status" value="1"/>
</dbReference>
<feature type="domain" description="Reverse transcriptase" evidence="1">
    <location>
        <begin position="67"/>
        <end position="166"/>
    </location>
</feature>
<keyword evidence="5" id="KW-1185">Reference proteome</keyword>
<evidence type="ECO:0000259" key="1">
    <source>
        <dbReference type="Pfam" id="PF00078"/>
    </source>
</evidence>
<dbReference type="InterPro" id="IPR056924">
    <property type="entry name" value="SH3_Tf2-1"/>
</dbReference>
<organism evidence="4 5">
    <name type="scientific">Mucuna pruriens</name>
    <name type="common">Velvet bean</name>
    <name type="synonym">Dolichos pruriens</name>
    <dbReference type="NCBI Taxonomy" id="157652"/>
    <lineage>
        <taxon>Eukaryota</taxon>
        <taxon>Viridiplantae</taxon>
        <taxon>Streptophyta</taxon>
        <taxon>Embryophyta</taxon>
        <taxon>Tracheophyta</taxon>
        <taxon>Spermatophyta</taxon>
        <taxon>Magnoliopsida</taxon>
        <taxon>eudicotyledons</taxon>
        <taxon>Gunneridae</taxon>
        <taxon>Pentapetalae</taxon>
        <taxon>rosids</taxon>
        <taxon>fabids</taxon>
        <taxon>Fabales</taxon>
        <taxon>Fabaceae</taxon>
        <taxon>Papilionoideae</taxon>
        <taxon>50 kb inversion clade</taxon>
        <taxon>NPAAA clade</taxon>
        <taxon>indigoferoid/millettioid clade</taxon>
        <taxon>Phaseoleae</taxon>
        <taxon>Mucuna</taxon>
    </lineage>
</organism>
<dbReference type="EMBL" id="QJKJ01010675">
    <property type="protein sequence ID" value="RDX73041.1"/>
    <property type="molecule type" value="Genomic_DNA"/>
</dbReference>
<dbReference type="AlphaFoldDB" id="A0A371F447"/>
<dbReference type="Proteomes" id="UP000257109">
    <property type="component" value="Unassembled WGS sequence"/>
</dbReference>
<comment type="caution">
    <text evidence="4">The sequence shown here is derived from an EMBL/GenBank/DDBJ whole genome shotgun (WGS) entry which is preliminary data.</text>
</comment>
<dbReference type="Pfam" id="PF17919">
    <property type="entry name" value="RT_RNaseH_2"/>
    <property type="match status" value="1"/>
</dbReference>
<feature type="non-terminal residue" evidence="4">
    <location>
        <position position="1"/>
    </location>
</feature>
<reference evidence="4" key="1">
    <citation type="submission" date="2018-05" db="EMBL/GenBank/DDBJ databases">
        <title>Draft genome of Mucuna pruriens seed.</title>
        <authorList>
            <person name="Nnadi N.E."/>
            <person name="Vos R."/>
            <person name="Hasami M.H."/>
            <person name="Devisetty U.K."/>
            <person name="Aguiy J.C."/>
        </authorList>
    </citation>
    <scope>NUCLEOTIDE SEQUENCE [LARGE SCALE GENOMIC DNA]</scope>
    <source>
        <strain evidence="4">JCA_2017</strain>
    </source>
</reference>
<feature type="domain" description="Reverse transcriptase/retrotransposon-derived protein RNase H-like" evidence="2">
    <location>
        <begin position="169"/>
        <end position="212"/>
    </location>
</feature>
<dbReference type="InterPro" id="IPR041577">
    <property type="entry name" value="RT_RNaseH_2"/>
</dbReference>